<comment type="caution">
    <text evidence="1">The sequence shown here is derived from an EMBL/GenBank/DDBJ whole genome shotgun (WGS) entry which is preliminary data.</text>
</comment>
<name>A0AA88A3P5_FICCA</name>
<evidence type="ECO:0000313" key="2">
    <source>
        <dbReference type="Proteomes" id="UP001187192"/>
    </source>
</evidence>
<keyword evidence="2" id="KW-1185">Reference proteome</keyword>
<dbReference type="Proteomes" id="UP001187192">
    <property type="component" value="Unassembled WGS sequence"/>
</dbReference>
<reference evidence="1" key="1">
    <citation type="submission" date="2023-07" db="EMBL/GenBank/DDBJ databases">
        <title>draft genome sequence of fig (Ficus carica).</title>
        <authorList>
            <person name="Takahashi T."/>
            <person name="Nishimura K."/>
        </authorList>
    </citation>
    <scope>NUCLEOTIDE SEQUENCE</scope>
</reference>
<dbReference type="EMBL" id="BTGU01000020">
    <property type="protein sequence ID" value="GMN45214.1"/>
    <property type="molecule type" value="Genomic_DNA"/>
</dbReference>
<organism evidence="1 2">
    <name type="scientific">Ficus carica</name>
    <name type="common">Common fig</name>
    <dbReference type="NCBI Taxonomy" id="3494"/>
    <lineage>
        <taxon>Eukaryota</taxon>
        <taxon>Viridiplantae</taxon>
        <taxon>Streptophyta</taxon>
        <taxon>Embryophyta</taxon>
        <taxon>Tracheophyta</taxon>
        <taxon>Spermatophyta</taxon>
        <taxon>Magnoliopsida</taxon>
        <taxon>eudicotyledons</taxon>
        <taxon>Gunneridae</taxon>
        <taxon>Pentapetalae</taxon>
        <taxon>rosids</taxon>
        <taxon>fabids</taxon>
        <taxon>Rosales</taxon>
        <taxon>Moraceae</taxon>
        <taxon>Ficeae</taxon>
        <taxon>Ficus</taxon>
    </lineage>
</organism>
<evidence type="ECO:0000313" key="1">
    <source>
        <dbReference type="EMBL" id="GMN45214.1"/>
    </source>
</evidence>
<gene>
    <name evidence="1" type="ORF">TIFTF001_014414</name>
</gene>
<sequence length="58" mass="6494">MIYVLGDLIVKAKFGHGIHSGEVEMWRRTARTNISGWGGMGTDVAQVRRFRDRGTTTT</sequence>
<protein>
    <submittedName>
        <fullName evidence="1">Uncharacterized protein</fullName>
    </submittedName>
</protein>
<accession>A0AA88A3P5</accession>
<dbReference type="AlphaFoldDB" id="A0AA88A3P5"/>
<proteinExistence type="predicted"/>